<evidence type="ECO:0000256" key="4">
    <source>
        <dbReference type="ARBA" id="ARBA00022679"/>
    </source>
</evidence>
<feature type="domain" description="PTS EIIA type-2" evidence="6">
    <location>
        <begin position="4"/>
        <end position="146"/>
    </location>
</feature>
<dbReference type="Proteomes" id="UP001301012">
    <property type="component" value="Unassembled WGS sequence"/>
</dbReference>
<comment type="caution">
    <text evidence="7">The sequence shown here is derived from an EMBL/GenBank/DDBJ whole genome shotgun (WGS) entry which is preliminary data.</text>
</comment>
<organism evidence="7 8">
    <name type="scientific">Romboutsia sedimentorum</name>
    <dbReference type="NCBI Taxonomy" id="1368474"/>
    <lineage>
        <taxon>Bacteria</taxon>
        <taxon>Bacillati</taxon>
        <taxon>Bacillota</taxon>
        <taxon>Clostridia</taxon>
        <taxon>Peptostreptococcales</taxon>
        <taxon>Peptostreptococcaceae</taxon>
        <taxon>Romboutsia</taxon>
    </lineage>
</organism>
<protein>
    <submittedName>
        <fullName evidence="7">Fructose PTS transporter subunit IIA</fullName>
        <ecNumber evidence="7">2.7.1.202</ecNumber>
    </submittedName>
</protein>
<dbReference type="Gene3D" id="3.40.930.10">
    <property type="entry name" value="Mannitol-specific EII, Chain A"/>
    <property type="match status" value="1"/>
</dbReference>
<accession>A0ABT7E8V1</accession>
<dbReference type="InterPro" id="IPR051541">
    <property type="entry name" value="PTS_SugarTrans_NitroReg"/>
</dbReference>
<dbReference type="EMBL" id="JASKYM010000001">
    <property type="protein sequence ID" value="MDK2562416.1"/>
    <property type="molecule type" value="Genomic_DNA"/>
</dbReference>
<dbReference type="EC" id="2.7.1.202" evidence="7"/>
<proteinExistence type="predicted"/>
<dbReference type="NCBIfam" id="TIGR00848">
    <property type="entry name" value="fruA"/>
    <property type="match status" value="1"/>
</dbReference>
<dbReference type="InterPro" id="IPR016152">
    <property type="entry name" value="PTrfase/Anion_transptr"/>
</dbReference>
<dbReference type="RefSeq" id="WP_284131395.1">
    <property type="nucleotide sequence ID" value="NZ_JASKYM010000001.1"/>
</dbReference>
<dbReference type="PANTHER" id="PTHR47738">
    <property type="entry name" value="PTS SYSTEM FRUCTOSE-LIKE EIIA COMPONENT-RELATED"/>
    <property type="match status" value="1"/>
</dbReference>
<sequence>MSNQLFNAKFIDLDAKTTTKEETIKYLASLITENLNDKDEYISAVMAREAMSTTGIGEGVAIPHGKSSGVRVPTVAFAKMSNPIDWESLDDEPANLIFLIAVPDGGNNDHLQILKMLAISLMDDDFKEELLKVETNEEAEKLLLERIVG</sequence>
<dbReference type="InterPro" id="IPR004715">
    <property type="entry name" value="PTS_IIA_fruc"/>
</dbReference>
<dbReference type="GO" id="GO:0016740">
    <property type="term" value="F:transferase activity"/>
    <property type="evidence" value="ECO:0007669"/>
    <property type="project" value="UniProtKB-KW"/>
</dbReference>
<keyword evidence="2" id="KW-0597">Phosphoprotein</keyword>
<dbReference type="Pfam" id="PF00359">
    <property type="entry name" value="PTS_EIIA_2"/>
    <property type="match status" value="1"/>
</dbReference>
<name>A0ABT7E8V1_9FIRM</name>
<evidence type="ECO:0000256" key="1">
    <source>
        <dbReference type="ARBA" id="ARBA00022448"/>
    </source>
</evidence>
<dbReference type="CDD" id="cd00211">
    <property type="entry name" value="PTS_IIA_fru"/>
    <property type="match status" value="1"/>
</dbReference>
<keyword evidence="4 7" id="KW-0808">Transferase</keyword>
<evidence type="ECO:0000259" key="6">
    <source>
        <dbReference type="PROSITE" id="PS51094"/>
    </source>
</evidence>
<dbReference type="PROSITE" id="PS51094">
    <property type="entry name" value="PTS_EIIA_TYPE_2"/>
    <property type="match status" value="1"/>
</dbReference>
<evidence type="ECO:0000313" key="8">
    <source>
        <dbReference type="Proteomes" id="UP001301012"/>
    </source>
</evidence>
<evidence type="ECO:0000256" key="3">
    <source>
        <dbReference type="ARBA" id="ARBA00022597"/>
    </source>
</evidence>
<keyword evidence="3" id="KW-0762">Sugar transport</keyword>
<evidence type="ECO:0000256" key="2">
    <source>
        <dbReference type="ARBA" id="ARBA00022553"/>
    </source>
</evidence>
<dbReference type="InterPro" id="IPR002178">
    <property type="entry name" value="PTS_EIIA_type-2_dom"/>
</dbReference>
<gene>
    <name evidence="7" type="ORF">QOZ84_02555</name>
</gene>
<dbReference type="SUPFAM" id="SSF55804">
    <property type="entry name" value="Phoshotransferase/anion transport protein"/>
    <property type="match status" value="1"/>
</dbReference>
<dbReference type="PROSITE" id="PS00372">
    <property type="entry name" value="PTS_EIIA_TYPE_2_HIS"/>
    <property type="match status" value="1"/>
</dbReference>
<evidence type="ECO:0000256" key="5">
    <source>
        <dbReference type="ARBA" id="ARBA00022683"/>
    </source>
</evidence>
<reference evidence="7 8" key="1">
    <citation type="submission" date="2023-05" db="EMBL/GenBank/DDBJ databases">
        <title>Rombocin, a short stable natural nisin variant, displays selective antimicrobial activity against Listeria monocytogenes and employs dual mode of action to kill target bacterial strains.</title>
        <authorList>
            <person name="Wambui J."/>
            <person name="Stephan R."/>
            <person name="Kuipers O.P."/>
        </authorList>
    </citation>
    <scope>NUCLEOTIDE SEQUENCE [LARGE SCALE GENOMIC DNA]</scope>
    <source>
        <strain evidence="7 8">RC002</strain>
    </source>
</reference>
<keyword evidence="8" id="KW-1185">Reference proteome</keyword>
<dbReference type="PANTHER" id="PTHR47738:SF2">
    <property type="entry name" value="PTS SYSTEM FRUCTOSE-LIKE EIIA COMPONENT"/>
    <property type="match status" value="1"/>
</dbReference>
<keyword evidence="5" id="KW-0598">Phosphotransferase system</keyword>
<evidence type="ECO:0000313" key="7">
    <source>
        <dbReference type="EMBL" id="MDK2562416.1"/>
    </source>
</evidence>
<keyword evidence="1" id="KW-0813">Transport</keyword>